<dbReference type="GO" id="GO:0000978">
    <property type="term" value="F:RNA polymerase II cis-regulatory region sequence-specific DNA binding"/>
    <property type="evidence" value="ECO:0007669"/>
    <property type="project" value="TreeGrafter"/>
</dbReference>
<accession>A0A7J7G984</accession>
<dbReference type="GO" id="GO:0034605">
    <property type="term" value="P:cellular response to heat"/>
    <property type="evidence" value="ECO:0007669"/>
    <property type="project" value="TreeGrafter"/>
</dbReference>
<gene>
    <name evidence="1" type="ORF">HYC85_027015</name>
</gene>
<comment type="caution">
    <text evidence="1">The sequence shown here is derived from an EMBL/GenBank/DDBJ whole genome shotgun (WGS) entry which is preliminary data.</text>
</comment>
<organism evidence="1 2">
    <name type="scientific">Camellia sinensis</name>
    <name type="common">Tea plant</name>
    <name type="synonym">Thea sinensis</name>
    <dbReference type="NCBI Taxonomy" id="4442"/>
    <lineage>
        <taxon>Eukaryota</taxon>
        <taxon>Viridiplantae</taxon>
        <taxon>Streptophyta</taxon>
        <taxon>Embryophyta</taxon>
        <taxon>Tracheophyta</taxon>
        <taxon>Spermatophyta</taxon>
        <taxon>Magnoliopsida</taxon>
        <taxon>eudicotyledons</taxon>
        <taxon>Gunneridae</taxon>
        <taxon>Pentapetalae</taxon>
        <taxon>asterids</taxon>
        <taxon>Ericales</taxon>
        <taxon>Theaceae</taxon>
        <taxon>Camellia</taxon>
    </lineage>
</organism>
<dbReference type="PANTHER" id="PTHR10015">
    <property type="entry name" value="HEAT SHOCK TRANSCRIPTION FACTOR"/>
    <property type="match status" value="1"/>
</dbReference>
<protein>
    <submittedName>
        <fullName evidence="1">Uncharacterized protein</fullName>
    </submittedName>
</protein>
<dbReference type="GO" id="GO:0005634">
    <property type="term" value="C:nucleus"/>
    <property type="evidence" value="ECO:0007669"/>
    <property type="project" value="TreeGrafter"/>
</dbReference>
<dbReference type="PANTHER" id="PTHR10015:SF298">
    <property type="entry name" value="HEAT STRESS TRANSCRIPTION FACTOR A-9"/>
    <property type="match status" value="1"/>
</dbReference>
<dbReference type="GO" id="GO:0006357">
    <property type="term" value="P:regulation of transcription by RNA polymerase II"/>
    <property type="evidence" value="ECO:0007669"/>
    <property type="project" value="TreeGrafter"/>
</dbReference>
<proteinExistence type="predicted"/>
<evidence type="ECO:0000313" key="2">
    <source>
        <dbReference type="Proteomes" id="UP000593564"/>
    </source>
</evidence>
<reference evidence="2" key="1">
    <citation type="journal article" date="2020" name="Nat. Commun.">
        <title>Genome assembly of wild tea tree DASZ reveals pedigree and selection history of tea varieties.</title>
        <authorList>
            <person name="Zhang W."/>
            <person name="Zhang Y."/>
            <person name="Qiu H."/>
            <person name="Guo Y."/>
            <person name="Wan H."/>
            <person name="Zhang X."/>
            <person name="Scossa F."/>
            <person name="Alseekh S."/>
            <person name="Zhang Q."/>
            <person name="Wang P."/>
            <person name="Xu L."/>
            <person name="Schmidt M.H."/>
            <person name="Jia X."/>
            <person name="Li D."/>
            <person name="Zhu A."/>
            <person name="Guo F."/>
            <person name="Chen W."/>
            <person name="Ni D."/>
            <person name="Usadel B."/>
            <person name="Fernie A.R."/>
            <person name="Wen W."/>
        </authorList>
    </citation>
    <scope>NUCLEOTIDE SEQUENCE [LARGE SCALE GENOMIC DNA]</scope>
    <source>
        <strain evidence="2">cv. G240</strain>
    </source>
</reference>
<evidence type="ECO:0000313" key="1">
    <source>
        <dbReference type="EMBL" id="KAF5935886.1"/>
    </source>
</evidence>
<dbReference type="GO" id="GO:0003700">
    <property type="term" value="F:DNA-binding transcription factor activity"/>
    <property type="evidence" value="ECO:0007669"/>
    <property type="project" value="TreeGrafter"/>
</dbReference>
<dbReference type="AlphaFoldDB" id="A0A7J7G984"/>
<name>A0A7J7G984_CAMSI</name>
<sequence length="186" mass="22070">MRPCLHSANFGIEIELEKLRNDRMKMKMEIMKLKQQEENTESYLAAVNERIGNTEYKQQHILIFMAKAFSNPAFLHQFIHLMRLKKELCNGQIAKKRRLAATPQIEIDQIPDEAAHMQHRPLEIFHKLCTNDNWIPLYASYQITGLKYQFTYMCNLLFLKIDSDRWEFANEAFQGGKKHLLKNIKR</sequence>
<dbReference type="Proteomes" id="UP000593564">
    <property type="component" value="Unassembled WGS sequence"/>
</dbReference>
<keyword evidence="2" id="KW-1185">Reference proteome</keyword>
<dbReference type="EMBL" id="JACBKZ010000013">
    <property type="protein sequence ID" value="KAF5935886.1"/>
    <property type="molecule type" value="Genomic_DNA"/>
</dbReference>
<reference evidence="1 2" key="2">
    <citation type="submission" date="2020-07" db="EMBL/GenBank/DDBJ databases">
        <title>Genome assembly of wild tea tree DASZ reveals pedigree and selection history of tea varieties.</title>
        <authorList>
            <person name="Zhang W."/>
        </authorList>
    </citation>
    <scope>NUCLEOTIDE SEQUENCE [LARGE SCALE GENOMIC DNA]</scope>
    <source>
        <strain evidence="2">cv. G240</strain>
        <tissue evidence="1">Leaf</tissue>
    </source>
</reference>